<proteinExistence type="predicted"/>
<protein>
    <submittedName>
        <fullName evidence="1">Uncharacterized protein</fullName>
    </submittedName>
</protein>
<evidence type="ECO:0000313" key="2">
    <source>
        <dbReference type="Proteomes" id="UP000095023"/>
    </source>
</evidence>
<evidence type="ECO:0000313" key="1">
    <source>
        <dbReference type="EMBL" id="ODV91966.1"/>
    </source>
</evidence>
<organism evidence="1 2">
    <name type="scientific">Tortispora caseinolytica NRRL Y-17796</name>
    <dbReference type="NCBI Taxonomy" id="767744"/>
    <lineage>
        <taxon>Eukaryota</taxon>
        <taxon>Fungi</taxon>
        <taxon>Dikarya</taxon>
        <taxon>Ascomycota</taxon>
        <taxon>Saccharomycotina</taxon>
        <taxon>Trigonopsidomycetes</taxon>
        <taxon>Trigonopsidales</taxon>
        <taxon>Trigonopsidaceae</taxon>
        <taxon>Tortispora</taxon>
    </lineage>
</organism>
<keyword evidence="2" id="KW-1185">Reference proteome</keyword>
<sequence length="56" mass="6656">MAVNGILQSPRCSTCCRYLFNRFTPYRRSTQRTNRLTFSLRTIYIILLNLQSLQLL</sequence>
<accession>A0A1E4TJP6</accession>
<reference evidence="2" key="1">
    <citation type="submission" date="2016-02" db="EMBL/GenBank/DDBJ databases">
        <title>Comparative genomics of biotechnologically important yeasts.</title>
        <authorList>
            <consortium name="DOE Joint Genome Institute"/>
            <person name="Riley R."/>
            <person name="Haridas S."/>
            <person name="Wolfe K.H."/>
            <person name="Lopes M.R."/>
            <person name="Hittinger C.T."/>
            <person name="Goker M."/>
            <person name="Salamov A."/>
            <person name="Wisecaver J."/>
            <person name="Long T.M."/>
            <person name="Aerts A.L."/>
            <person name="Barry K."/>
            <person name="Choi C."/>
            <person name="Clum A."/>
            <person name="Coughlan A.Y."/>
            <person name="Deshpande S."/>
            <person name="Douglass A.P."/>
            <person name="Hanson S.J."/>
            <person name="Klenk H.-P."/>
            <person name="Labutti K."/>
            <person name="Lapidus A."/>
            <person name="Lindquist E."/>
            <person name="Lipzen A."/>
            <person name="Meier-Kolthoff J.P."/>
            <person name="Ohm R.A."/>
            <person name="Otillar R.P."/>
            <person name="Pangilinan J."/>
            <person name="Peng Y."/>
            <person name="Rokas A."/>
            <person name="Rosa C.A."/>
            <person name="Scheuner C."/>
            <person name="Sibirny A.A."/>
            <person name="Slot J.C."/>
            <person name="Stielow J.B."/>
            <person name="Sun H."/>
            <person name="Kurtzman C.P."/>
            <person name="Blackwell M."/>
            <person name="Jeffries T.W."/>
            <person name="Grigoriev I.V."/>
        </authorList>
    </citation>
    <scope>NUCLEOTIDE SEQUENCE [LARGE SCALE GENOMIC DNA]</scope>
    <source>
        <strain evidence="2">NRRL Y-17796</strain>
    </source>
</reference>
<dbReference type="Proteomes" id="UP000095023">
    <property type="component" value="Unassembled WGS sequence"/>
</dbReference>
<dbReference type="AlphaFoldDB" id="A0A1E4TJP6"/>
<name>A0A1E4TJP6_9ASCO</name>
<dbReference type="EMBL" id="KV453841">
    <property type="protein sequence ID" value="ODV91966.1"/>
    <property type="molecule type" value="Genomic_DNA"/>
</dbReference>
<gene>
    <name evidence="1" type="ORF">CANCADRAFT_55722</name>
</gene>